<dbReference type="AlphaFoldDB" id="X1EFW6"/>
<gene>
    <name evidence="1" type="ORF">S01H4_53674</name>
</gene>
<sequence length="42" mass="4450">MAYGRESYPGFDKPTPRLVDLPILLPIGWDTGGKAISCGCPG</sequence>
<evidence type="ECO:0000313" key="1">
    <source>
        <dbReference type="EMBL" id="GAH07548.1"/>
    </source>
</evidence>
<protein>
    <submittedName>
        <fullName evidence="1">Uncharacterized protein</fullName>
    </submittedName>
</protein>
<proteinExistence type="predicted"/>
<name>X1EFW6_9ZZZZ</name>
<accession>X1EFW6</accession>
<organism evidence="1">
    <name type="scientific">marine sediment metagenome</name>
    <dbReference type="NCBI Taxonomy" id="412755"/>
    <lineage>
        <taxon>unclassified sequences</taxon>
        <taxon>metagenomes</taxon>
        <taxon>ecological metagenomes</taxon>
    </lineage>
</organism>
<comment type="caution">
    <text evidence="1">The sequence shown here is derived from an EMBL/GenBank/DDBJ whole genome shotgun (WGS) entry which is preliminary data.</text>
</comment>
<dbReference type="EMBL" id="BART01030812">
    <property type="protein sequence ID" value="GAH07548.1"/>
    <property type="molecule type" value="Genomic_DNA"/>
</dbReference>
<reference evidence="1" key="1">
    <citation type="journal article" date="2014" name="Front. Microbiol.">
        <title>High frequency of phylogenetically diverse reductive dehalogenase-homologous genes in deep subseafloor sedimentary metagenomes.</title>
        <authorList>
            <person name="Kawai M."/>
            <person name="Futagami T."/>
            <person name="Toyoda A."/>
            <person name="Takaki Y."/>
            <person name="Nishi S."/>
            <person name="Hori S."/>
            <person name="Arai W."/>
            <person name="Tsubouchi T."/>
            <person name="Morono Y."/>
            <person name="Uchiyama I."/>
            <person name="Ito T."/>
            <person name="Fujiyama A."/>
            <person name="Inagaki F."/>
            <person name="Takami H."/>
        </authorList>
    </citation>
    <scope>NUCLEOTIDE SEQUENCE</scope>
    <source>
        <strain evidence="1">Expedition CK06-06</strain>
    </source>
</reference>